<accession>A0A9W7ELZ6</accession>
<dbReference type="OrthoDB" id="6159213at2759"/>
<dbReference type="EMBL" id="BRXY01000306">
    <property type="protein sequence ID" value="GMH85654.1"/>
    <property type="molecule type" value="Genomic_DNA"/>
</dbReference>
<feature type="region of interest" description="Disordered" evidence="1">
    <location>
        <begin position="90"/>
        <end position="112"/>
    </location>
</feature>
<evidence type="ECO:0000313" key="3">
    <source>
        <dbReference type="Proteomes" id="UP001165085"/>
    </source>
</evidence>
<dbReference type="Proteomes" id="UP001165085">
    <property type="component" value="Unassembled WGS sequence"/>
</dbReference>
<evidence type="ECO:0000313" key="2">
    <source>
        <dbReference type="EMBL" id="GMH85654.1"/>
    </source>
</evidence>
<organism evidence="2 3">
    <name type="scientific">Triparma strigata</name>
    <dbReference type="NCBI Taxonomy" id="1606541"/>
    <lineage>
        <taxon>Eukaryota</taxon>
        <taxon>Sar</taxon>
        <taxon>Stramenopiles</taxon>
        <taxon>Ochrophyta</taxon>
        <taxon>Bolidophyceae</taxon>
        <taxon>Parmales</taxon>
        <taxon>Triparmaceae</taxon>
        <taxon>Triparma</taxon>
    </lineage>
</organism>
<feature type="region of interest" description="Disordered" evidence="1">
    <location>
        <begin position="471"/>
        <end position="509"/>
    </location>
</feature>
<proteinExistence type="predicted"/>
<evidence type="ECO:0008006" key="4">
    <source>
        <dbReference type="Google" id="ProtNLM"/>
    </source>
</evidence>
<protein>
    <recommendedName>
        <fullName evidence="4">Myb-like domain-containing protein</fullName>
    </recommendedName>
</protein>
<comment type="caution">
    <text evidence="2">The sequence shown here is derived from an EMBL/GenBank/DDBJ whole genome shotgun (WGS) entry which is preliminary data.</text>
</comment>
<evidence type="ECO:0000256" key="1">
    <source>
        <dbReference type="SAM" id="MobiDB-lite"/>
    </source>
</evidence>
<sequence length="509" mass="57239">MPMSKKTTKKTKKTFNVQLNTNRLHYNTTTPTTTGPVVEATKDEVDLSRFKGKRLKRILKQRAKNSQTSSLESSGVTSPAALISASYAASFAPPSPSTKKKKKKKNQTSPPLLSDVDLLNSFSFDVPPSFYRTALSTSLDSSPQIVTDTSSSSSPAFKKIKKRFIGDSLLCGLPDPSSKVLHEPESPPSPVYPSTRYENARPYSLIYNPNYGVNSDSDSEDEITRAPVKLAMGSGGFEGKKKYYMIYDKGCEEWLEKYKGTTGVDDVWNERMLNDLRKAFNKGSRDIRSIDFWKDVGNEVGVDGEECERKWKSLIGTKKLTGTEKYDIVQVKRRREIEMNNLGDSIYDVVTPSKRKKRKVDDVLDIFGSAIKASPAACNVEELEEEVERVFEEEEGVDWRDKRFERYLGGFGQRKRFKRTERGVSVQYPKLKASSVPSSSVSSFVESVPKITMKNSPIKGSSKGIKAVLTPGGSFRVEENQEMKREREEEEEEFEYDEDGNIIFDGDGM</sequence>
<gene>
    <name evidence="2" type="ORF">TrST_g3621</name>
</gene>
<dbReference type="AlphaFoldDB" id="A0A9W7ELZ6"/>
<keyword evidence="3" id="KW-1185">Reference proteome</keyword>
<feature type="compositionally biased region" description="Basic and acidic residues" evidence="1">
    <location>
        <begin position="476"/>
        <end position="487"/>
    </location>
</feature>
<reference evidence="3" key="1">
    <citation type="journal article" date="2023" name="Commun. Biol.">
        <title>Genome analysis of Parmales, the sister group of diatoms, reveals the evolutionary specialization of diatoms from phago-mixotrophs to photoautotrophs.</title>
        <authorList>
            <person name="Ban H."/>
            <person name="Sato S."/>
            <person name="Yoshikawa S."/>
            <person name="Yamada K."/>
            <person name="Nakamura Y."/>
            <person name="Ichinomiya M."/>
            <person name="Sato N."/>
            <person name="Blanc-Mathieu R."/>
            <person name="Endo H."/>
            <person name="Kuwata A."/>
            <person name="Ogata H."/>
        </authorList>
    </citation>
    <scope>NUCLEOTIDE SEQUENCE [LARGE SCALE GENOMIC DNA]</scope>
    <source>
        <strain evidence="3">NIES 3701</strain>
    </source>
</reference>
<name>A0A9W7ELZ6_9STRA</name>
<feature type="compositionally biased region" description="Acidic residues" evidence="1">
    <location>
        <begin position="488"/>
        <end position="500"/>
    </location>
</feature>